<dbReference type="Gene3D" id="3.40.50.1000">
    <property type="entry name" value="HAD superfamily/HAD-like"/>
    <property type="match status" value="1"/>
</dbReference>
<keyword evidence="5" id="KW-1133">Transmembrane helix</keyword>
<evidence type="ECO:0000256" key="4">
    <source>
        <dbReference type="ARBA" id="ARBA00022842"/>
    </source>
</evidence>
<evidence type="ECO:0000256" key="1">
    <source>
        <dbReference type="ARBA" id="ARBA00009184"/>
    </source>
</evidence>
<keyword evidence="3 6" id="KW-0378">Hydrolase</keyword>
<dbReference type="Pfam" id="PF12710">
    <property type="entry name" value="HAD"/>
    <property type="match status" value="1"/>
</dbReference>
<keyword evidence="7" id="KW-1185">Reference proteome</keyword>
<comment type="similarity">
    <text evidence="1">Belongs to the HAD-like hydrolase superfamily. SerB family.</text>
</comment>
<dbReference type="GO" id="GO:0046872">
    <property type="term" value="F:metal ion binding"/>
    <property type="evidence" value="ECO:0007669"/>
    <property type="project" value="UniProtKB-KW"/>
</dbReference>
<evidence type="ECO:0000313" key="6">
    <source>
        <dbReference type="EMBL" id="EKX91818.1"/>
    </source>
</evidence>
<dbReference type="Gene3D" id="1.20.1440.100">
    <property type="entry name" value="SG protein - dephosphorylation function"/>
    <property type="match status" value="1"/>
</dbReference>
<dbReference type="Proteomes" id="UP000010445">
    <property type="component" value="Unassembled WGS sequence"/>
</dbReference>
<proteinExistence type="inferred from homology"/>
<dbReference type="GO" id="GO:0016787">
    <property type="term" value="F:hydrolase activity"/>
    <property type="evidence" value="ECO:0007669"/>
    <property type="project" value="UniProtKB-KW"/>
</dbReference>
<dbReference type="EMBL" id="AMEM01000009">
    <property type="protein sequence ID" value="EKX91818.1"/>
    <property type="molecule type" value="Genomic_DNA"/>
</dbReference>
<dbReference type="HOGENOM" id="CLU_052657_1_0_11"/>
<keyword evidence="4" id="KW-0460">Magnesium</keyword>
<dbReference type="InterPro" id="IPR050582">
    <property type="entry name" value="HAD-like_SerB"/>
</dbReference>
<evidence type="ECO:0000313" key="7">
    <source>
        <dbReference type="Proteomes" id="UP000010445"/>
    </source>
</evidence>
<dbReference type="SUPFAM" id="SSF56784">
    <property type="entry name" value="HAD-like"/>
    <property type="match status" value="1"/>
</dbReference>
<dbReference type="FunFam" id="3.40.50.1000:FF:000025">
    <property type="entry name" value="HAD hydrolase, family IB"/>
    <property type="match status" value="1"/>
</dbReference>
<evidence type="ECO:0000256" key="5">
    <source>
        <dbReference type="SAM" id="Phobius"/>
    </source>
</evidence>
<protein>
    <submittedName>
        <fullName evidence="6">HAD hydrolase, family IB</fullName>
    </submittedName>
</protein>
<evidence type="ECO:0000256" key="2">
    <source>
        <dbReference type="ARBA" id="ARBA00022723"/>
    </source>
</evidence>
<dbReference type="InterPro" id="IPR036412">
    <property type="entry name" value="HAD-like_sf"/>
</dbReference>
<feature type="transmembrane region" description="Helical" evidence="5">
    <location>
        <begin position="244"/>
        <end position="265"/>
    </location>
</feature>
<dbReference type="NCBIfam" id="TIGR01490">
    <property type="entry name" value="HAD-SF-IB-hyp1"/>
    <property type="match status" value="1"/>
</dbReference>
<reference evidence="6 7" key="1">
    <citation type="submission" date="2012-05" db="EMBL/GenBank/DDBJ databases">
        <authorList>
            <person name="Weinstock G."/>
            <person name="Sodergren E."/>
            <person name="Lobos E.A."/>
            <person name="Fulton L."/>
            <person name="Fulton R."/>
            <person name="Courtney L."/>
            <person name="Fronick C."/>
            <person name="O'Laughlin M."/>
            <person name="Godfrey J."/>
            <person name="Wilson R.M."/>
            <person name="Miner T."/>
            <person name="Farmer C."/>
            <person name="Delehaunty K."/>
            <person name="Cordes M."/>
            <person name="Minx P."/>
            <person name="Tomlinson C."/>
            <person name="Chen J."/>
            <person name="Wollam A."/>
            <person name="Pepin K.H."/>
            <person name="Bhonagiri V."/>
            <person name="Zhang X."/>
            <person name="Suruliraj S."/>
            <person name="Warren W."/>
            <person name="Mitreva M."/>
            <person name="Mardis E.R."/>
            <person name="Wilson R.K."/>
        </authorList>
    </citation>
    <scope>NUCLEOTIDE SEQUENCE [LARGE SCALE GENOMIC DNA]</scope>
    <source>
        <strain evidence="6 7">F0235</strain>
    </source>
</reference>
<evidence type="ECO:0000256" key="3">
    <source>
        <dbReference type="ARBA" id="ARBA00022801"/>
    </source>
</evidence>
<dbReference type="InterPro" id="IPR023214">
    <property type="entry name" value="HAD_sf"/>
</dbReference>
<keyword evidence="5" id="KW-0812">Transmembrane</keyword>
<dbReference type="PATRIC" id="fig|1035195.3.peg.434"/>
<dbReference type="eggNOG" id="COG0560">
    <property type="taxonomic scope" value="Bacteria"/>
</dbReference>
<organism evidence="6 7">
    <name type="scientific">Corynebacterium durum F0235</name>
    <dbReference type="NCBI Taxonomy" id="1035195"/>
    <lineage>
        <taxon>Bacteria</taxon>
        <taxon>Bacillati</taxon>
        <taxon>Actinomycetota</taxon>
        <taxon>Actinomycetes</taxon>
        <taxon>Mycobacteriales</taxon>
        <taxon>Corynebacteriaceae</taxon>
        <taxon>Corynebacterium</taxon>
    </lineage>
</organism>
<dbReference type="PANTHER" id="PTHR43344">
    <property type="entry name" value="PHOSPHOSERINE PHOSPHATASE"/>
    <property type="match status" value="1"/>
</dbReference>
<name>L1MKN9_9CORY</name>
<dbReference type="PANTHER" id="PTHR43344:SF13">
    <property type="entry name" value="PHOSPHATASE RV3661-RELATED"/>
    <property type="match status" value="1"/>
</dbReference>
<gene>
    <name evidence="6" type="ORF">HMPREF9997_00480</name>
</gene>
<comment type="caution">
    <text evidence="6">The sequence shown here is derived from an EMBL/GenBank/DDBJ whole genome shotgun (WGS) entry which is preliminary data.</text>
</comment>
<sequence length="273" mass="29426">MARLGAVKKADQSASRVAAFFDLDKTIIATSSAFAFGREFMNNGLITPVEALQLSMAKAMYMFAGHTSDQMDSTRDQLATMVAGWDVEQVRTIGEETLHNVVTPTIYAEARDLIKAHHEQGHEVIIISASATDLVEPIARELGVDRTVGSQLGIKDGKYTGEVLFYCKGPAKAEAINALAKERNYDLSKSFAYSDSATDLPMLEAVGHAVAVNPDRALKKEALARGWDIRSFKNPEPLFQTRDMGIGAGVVAGIAAVTVGGWWLARRGKPGPA</sequence>
<dbReference type="CDD" id="cd02612">
    <property type="entry name" value="HAD_PGPPase"/>
    <property type="match status" value="1"/>
</dbReference>
<keyword evidence="5" id="KW-0472">Membrane</keyword>
<dbReference type="AlphaFoldDB" id="L1MKN9"/>
<dbReference type="InterPro" id="IPR006385">
    <property type="entry name" value="HAD_hydro_SerB1"/>
</dbReference>
<keyword evidence="2" id="KW-0479">Metal-binding</keyword>
<accession>L1MKN9</accession>
<dbReference type="NCBIfam" id="TIGR01488">
    <property type="entry name" value="HAD-SF-IB"/>
    <property type="match status" value="1"/>
</dbReference>
<dbReference type="STRING" id="1035195.HMPREF9997_00480"/>